<dbReference type="AlphaFoldDB" id="A0A382FP69"/>
<evidence type="ECO:0000259" key="1">
    <source>
        <dbReference type="Pfam" id="PF01408"/>
    </source>
</evidence>
<dbReference type="InterPro" id="IPR000683">
    <property type="entry name" value="Gfo/Idh/MocA-like_OxRdtase_N"/>
</dbReference>
<proteinExistence type="predicted"/>
<reference evidence="3" key="1">
    <citation type="submission" date="2018-05" db="EMBL/GenBank/DDBJ databases">
        <authorList>
            <person name="Lanie J.A."/>
            <person name="Ng W.-L."/>
            <person name="Kazmierczak K.M."/>
            <person name="Andrzejewski T.M."/>
            <person name="Davidsen T.M."/>
            <person name="Wayne K.J."/>
            <person name="Tettelin H."/>
            <person name="Glass J.I."/>
            <person name="Rusch D."/>
            <person name="Podicherti R."/>
            <person name="Tsui H.-C.T."/>
            <person name="Winkler M.E."/>
        </authorList>
    </citation>
    <scope>NUCLEOTIDE SEQUENCE</scope>
</reference>
<sequence length="316" mass="35436">MLKAGFIGAGGRSQGAHYPSVNRLKDNVEMVAVCELDEARLNQVAEKYGFSHTFTDHREMLDSVDLDIVYCVMREEWILQPALDCLNAGKHIFIEKPPGANSDETQQILETAIANDLYAMVGFQRRYAAVTREAMRRVAEKGPVSTAITTFNKQMLDVKEFTTTLWNDVCHVVDLLRYMAGGEPVEVTAYQDKFGGQSRNCYTGLVRFDNDATGVVFGNRASGGRVLRSELHGVGIGCYMKIPEEIEIHEDNKKHTMGGWEVDNVDQGDGPRYEGVLTMHEHFIECIQKKEIPISDLRDVIHSIHLVDQIEGTLPE</sequence>
<dbReference type="InterPro" id="IPR055170">
    <property type="entry name" value="GFO_IDH_MocA-like_dom"/>
</dbReference>
<organism evidence="3">
    <name type="scientific">marine metagenome</name>
    <dbReference type="NCBI Taxonomy" id="408172"/>
    <lineage>
        <taxon>unclassified sequences</taxon>
        <taxon>metagenomes</taxon>
        <taxon>ecological metagenomes</taxon>
    </lineage>
</organism>
<dbReference type="InterPro" id="IPR036291">
    <property type="entry name" value="NAD(P)-bd_dom_sf"/>
</dbReference>
<evidence type="ECO:0000313" key="3">
    <source>
        <dbReference type="EMBL" id="SVB64926.1"/>
    </source>
</evidence>
<dbReference type="Gene3D" id="3.40.50.720">
    <property type="entry name" value="NAD(P)-binding Rossmann-like Domain"/>
    <property type="match status" value="1"/>
</dbReference>
<name>A0A382FP69_9ZZZZ</name>
<dbReference type="SUPFAM" id="SSF55347">
    <property type="entry name" value="Glyceraldehyde-3-phosphate dehydrogenase-like, C-terminal domain"/>
    <property type="match status" value="1"/>
</dbReference>
<dbReference type="Gene3D" id="3.30.360.10">
    <property type="entry name" value="Dihydrodipicolinate Reductase, domain 2"/>
    <property type="match status" value="1"/>
</dbReference>
<accession>A0A382FP69</accession>
<gene>
    <name evidence="3" type="ORF">METZ01_LOCUS217780</name>
</gene>
<dbReference type="SUPFAM" id="SSF51735">
    <property type="entry name" value="NAD(P)-binding Rossmann-fold domains"/>
    <property type="match status" value="1"/>
</dbReference>
<dbReference type="PANTHER" id="PTHR43377:SF1">
    <property type="entry name" value="BILIVERDIN REDUCTASE A"/>
    <property type="match status" value="1"/>
</dbReference>
<feature type="domain" description="Gfo/Idh/MocA-like oxidoreductase N-terminal" evidence="1">
    <location>
        <begin position="3"/>
        <end position="123"/>
    </location>
</feature>
<dbReference type="Pfam" id="PF01408">
    <property type="entry name" value="GFO_IDH_MocA"/>
    <property type="match status" value="1"/>
</dbReference>
<feature type="domain" description="GFO/IDH/MocA-like oxidoreductase" evidence="2">
    <location>
        <begin position="164"/>
        <end position="233"/>
    </location>
</feature>
<protein>
    <recommendedName>
        <fullName evidence="4">Gfo/Idh/MocA-like oxidoreductase N-terminal domain-containing protein</fullName>
    </recommendedName>
</protein>
<dbReference type="EMBL" id="UINC01051137">
    <property type="protein sequence ID" value="SVB64926.1"/>
    <property type="molecule type" value="Genomic_DNA"/>
</dbReference>
<dbReference type="InterPro" id="IPR051450">
    <property type="entry name" value="Gfo/Idh/MocA_Oxidoreductases"/>
</dbReference>
<evidence type="ECO:0000259" key="2">
    <source>
        <dbReference type="Pfam" id="PF22725"/>
    </source>
</evidence>
<dbReference type="GO" id="GO:0000166">
    <property type="term" value="F:nucleotide binding"/>
    <property type="evidence" value="ECO:0007669"/>
    <property type="project" value="InterPro"/>
</dbReference>
<evidence type="ECO:0008006" key="4">
    <source>
        <dbReference type="Google" id="ProtNLM"/>
    </source>
</evidence>
<dbReference type="PANTHER" id="PTHR43377">
    <property type="entry name" value="BILIVERDIN REDUCTASE A"/>
    <property type="match status" value="1"/>
</dbReference>
<dbReference type="Pfam" id="PF22725">
    <property type="entry name" value="GFO_IDH_MocA_C3"/>
    <property type="match status" value="1"/>
</dbReference>